<dbReference type="RefSeq" id="WP_127745582.1">
    <property type="nucleotide sequence ID" value="NZ_SACN01000003.1"/>
</dbReference>
<reference evidence="1 2" key="1">
    <citation type="submission" date="2019-01" db="EMBL/GenBank/DDBJ databases">
        <authorList>
            <person name="Chen W.-M."/>
        </authorList>
    </citation>
    <scope>NUCLEOTIDE SEQUENCE [LARGE SCALE GENOMIC DNA]</scope>
    <source>
        <strain evidence="1 2">CCP-7</strain>
    </source>
</reference>
<sequence length="78" mass="8412">MDDVGYKMLEGLVANLRQACQSSGLAAAEIAQILAIDVDELAVVVTGDIARAAMLDIWSVLPFLRRIDMPLVELLPTT</sequence>
<organism evidence="1 2">
    <name type="scientific">Sphingomonas crocodyli</name>
    <dbReference type="NCBI Taxonomy" id="1979270"/>
    <lineage>
        <taxon>Bacteria</taxon>
        <taxon>Pseudomonadati</taxon>
        <taxon>Pseudomonadota</taxon>
        <taxon>Alphaproteobacteria</taxon>
        <taxon>Sphingomonadales</taxon>
        <taxon>Sphingomonadaceae</taxon>
        <taxon>Sphingomonas</taxon>
    </lineage>
</organism>
<dbReference type="AlphaFoldDB" id="A0A437LY42"/>
<dbReference type="EMBL" id="SACN01000003">
    <property type="protein sequence ID" value="RVT90325.1"/>
    <property type="molecule type" value="Genomic_DNA"/>
</dbReference>
<name>A0A437LY42_9SPHN</name>
<protein>
    <submittedName>
        <fullName evidence="1">Uncharacterized protein</fullName>
    </submittedName>
</protein>
<accession>A0A437LY42</accession>
<dbReference type="Proteomes" id="UP000282971">
    <property type="component" value="Unassembled WGS sequence"/>
</dbReference>
<evidence type="ECO:0000313" key="2">
    <source>
        <dbReference type="Proteomes" id="UP000282971"/>
    </source>
</evidence>
<evidence type="ECO:0000313" key="1">
    <source>
        <dbReference type="EMBL" id="RVT90325.1"/>
    </source>
</evidence>
<proteinExistence type="predicted"/>
<gene>
    <name evidence="1" type="ORF">EOD43_18830</name>
</gene>
<comment type="caution">
    <text evidence="1">The sequence shown here is derived from an EMBL/GenBank/DDBJ whole genome shotgun (WGS) entry which is preliminary data.</text>
</comment>
<keyword evidence="2" id="KW-1185">Reference proteome</keyword>